<name>A0A8X7C9E1_9ARAC</name>
<proteinExistence type="predicted"/>
<accession>A0A8X7C9E1</accession>
<feature type="coiled-coil region" evidence="1">
    <location>
        <begin position="6"/>
        <end position="33"/>
    </location>
</feature>
<sequence length="108" mass="12153">MLLQPVKTVNVEQDSITQKLDELTNQIAMLKTEQKPETKVSQHINYRTPQQNTLSRHSFLQLLWETKSFNERLLGISKNYAHNTQPTTISLASAAATTISMASAKTIP</sequence>
<evidence type="ECO:0000313" key="3">
    <source>
        <dbReference type="Proteomes" id="UP000886998"/>
    </source>
</evidence>
<protein>
    <submittedName>
        <fullName evidence="2">Uncharacterized protein</fullName>
    </submittedName>
</protein>
<gene>
    <name evidence="2" type="ORF">TNIN_187991</name>
</gene>
<dbReference type="OrthoDB" id="10371366at2759"/>
<reference evidence="2" key="1">
    <citation type="submission" date="2020-08" db="EMBL/GenBank/DDBJ databases">
        <title>Multicomponent nature underlies the extraordinary mechanical properties of spider dragline silk.</title>
        <authorList>
            <person name="Kono N."/>
            <person name="Nakamura H."/>
            <person name="Mori M."/>
            <person name="Yoshida Y."/>
            <person name="Ohtoshi R."/>
            <person name="Malay A.D."/>
            <person name="Moran D.A.P."/>
            <person name="Tomita M."/>
            <person name="Numata K."/>
            <person name="Arakawa K."/>
        </authorList>
    </citation>
    <scope>NUCLEOTIDE SEQUENCE</scope>
</reference>
<keyword evidence="3" id="KW-1185">Reference proteome</keyword>
<dbReference type="AlphaFoldDB" id="A0A8X7C9E1"/>
<keyword evidence="1" id="KW-0175">Coiled coil</keyword>
<evidence type="ECO:0000256" key="1">
    <source>
        <dbReference type="SAM" id="Coils"/>
    </source>
</evidence>
<dbReference type="Proteomes" id="UP000886998">
    <property type="component" value="Unassembled WGS sequence"/>
</dbReference>
<dbReference type="EMBL" id="BMAV01014387">
    <property type="protein sequence ID" value="GFY62749.1"/>
    <property type="molecule type" value="Genomic_DNA"/>
</dbReference>
<comment type="caution">
    <text evidence="2">The sequence shown here is derived from an EMBL/GenBank/DDBJ whole genome shotgun (WGS) entry which is preliminary data.</text>
</comment>
<evidence type="ECO:0000313" key="2">
    <source>
        <dbReference type="EMBL" id="GFY62749.1"/>
    </source>
</evidence>
<organism evidence="2 3">
    <name type="scientific">Trichonephila inaurata madagascariensis</name>
    <dbReference type="NCBI Taxonomy" id="2747483"/>
    <lineage>
        <taxon>Eukaryota</taxon>
        <taxon>Metazoa</taxon>
        <taxon>Ecdysozoa</taxon>
        <taxon>Arthropoda</taxon>
        <taxon>Chelicerata</taxon>
        <taxon>Arachnida</taxon>
        <taxon>Araneae</taxon>
        <taxon>Araneomorphae</taxon>
        <taxon>Entelegynae</taxon>
        <taxon>Araneoidea</taxon>
        <taxon>Nephilidae</taxon>
        <taxon>Trichonephila</taxon>
        <taxon>Trichonephila inaurata</taxon>
    </lineage>
</organism>